<reference evidence="1 2" key="1">
    <citation type="journal article" date="2022" name="New Phytol.">
        <title>Ecological generalism drives hyperdiversity of secondary metabolite gene clusters in xylarialean endophytes.</title>
        <authorList>
            <person name="Franco M.E.E."/>
            <person name="Wisecaver J.H."/>
            <person name="Arnold A.E."/>
            <person name="Ju Y.M."/>
            <person name="Slot J.C."/>
            <person name="Ahrendt S."/>
            <person name="Moore L.P."/>
            <person name="Eastman K.E."/>
            <person name="Scott K."/>
            <person name="Konkel Z."/>
            <person name="Mondo S.J."/>
            <person name="Kuo A."/>
            <person name="Hayes R.D."/>
            <person name="Haridas S."/>
            <person name="Andreopoulos B."/>
            <person name="Riley R."/>
            <person name="LaButti K."/>
            <person name="Pangilinan J."/>
            <person name="Lipzen A."/>
            <person name="Amirebrahimi M."/>
            <person name="Yan J."/>
            <person name="Adam C."/>
            <person name="Keymanesh K."/>
            <person name="Ng V."/>
            <person name="Louie K."/>
            <person name="Northen T."/>
            <person name="Drula E."/>
            <person name="Henrissat B."/>
            <person name="Hsieh H.M."/>
            <person name="Youens-Clark K."/>
            <person name="Lutzoni F."/>
            <person name="Miadlikowska J."/>
            <person name="Eastwood D.C."/>
            <person name="Hamelin R.C."/>
            <person name="Grigoriev I.V."/>
            <person name="U'Ren J.M."/>
        </authorList>
    </citation>
    <scope>NUCLEOTIDE SEQUENCE [LARGE SCALE GENOMIC DNA]</scope>
    <source>
        <strain evidence="1 2">CBS 119005</strain>
    </source>
</reference>
<protein>
    <submittedName>
        <fullName evidence="1">Uncharacterized protein</fullName>
    </submittedName>
</protein>
<organism evidence="1 2">
    <name type="scientific">Hypoxylon rubiginosum</name>
    <dbReference type="NCBI Taxonomy" id="110542"/>
    <lineage>
        <taxon>Eukaryota</taxon>
        <taxon>Fungi</taxon>
        <taxon>Dikarya</taxon>
        <taxon>Ascomycota</taxon>
        <taxon>Pezizomycotina</taxon>
        <taxon>Sordariomycetes</taxon>
        <taxon>Xylariomycetidae</taxon>
        <taxon>Xylariales</taxon>
        <taxon>Hypoxylaceae</taxon>
        <taxon>Hypoxylon</taxon>
    </lineage>
</organism>
<name>A0ACB9Z4P6_9PEZI</name>
<sequence>MESISDVSFSSSIIDFMSISLDMLRETREYRWPNVLKEISGALFLLNDILLYNKITEEVQELVNDFTRVISKTRLGFGESPFHTALIRAAFAMNIFSDNSEAFPQKGHRFPINIPSNDIEVLTLRLRPIRIRFNALLSNPTSAEQQGHEAHLRQAYSGWVHAAVNSGSWVLLRRLLDLGAERCRTDADGRTPLHIAARTGRYNLANMLLDGGARTKEIDAQDKDGKTPLYYAVAHGHLFIVQLLLEKEADANISTSFGSTILSLVLHKEYCQDIAQELLQHGASPLVTTDMRQVELISAAASGDKSTILKLLGEGVNVNGQDGFGYNALYEAARFGHCEIVELLIDAGAKLDSTTGLGGDTALHGIVDKGSKCRQLLEPFRDEFKKRTDLPSLGLEHLDVVRVLLQYGLMSDAKRWDGLTANTLISNLTVDDEKEQEIIKELEDMIENPPVVTRRVPLGKWNPLPQKLSAERLSVCSYFKVRVHYHNTEHFRPRLSTVDKYIYCREEKEIKKFEELKDWACAGDQAGGAKQCWKWIHLPANNKRWVNDLIRVTYRDTDPSFSKIRALESFIDGTFQEYRGSAPYARYRKPSFNKKENGDFSISSLVIPYFDMETEAFLSRHEEYKDEHTLKMNRLEQAYRHGGPPTDLHLACTLDQSYYTSLSDSSDRDRDQVVFRFFSRDGVPAEETNKPGPYGEVNERAKEPQPTKKGLSKLLMVSQLWLWKIDEDTIITALPERWHKDQEGDILSHILRSIYDSPPSSLDQMIQHILNGCIGFVDAPSNAGLGENLFDIFEQSIAKVANDETLQYKTFYKHQDKCAETYHKIRQGERVPQAQLDSLRNAEDKICDITEEVRHLQEIKDILDELKMIQRVIEDQETVLKKFFVAEGDNFNLDVLPSLEFRRKKAERLSSEAESVENSLKSLLDLKQKQGNLNEARDTRKLADEAEKRALAGETQSRLLFVFTIITVIYTPLGFTSAFFAIPSSDFPQENDGDSIAWRWWQIFLGSLVAEAITLLAVFAYWWKESPSRSDPPSQQAASQKIPAPQQDMTAALQGTAAVLRETTAAPKGESTALLQEVVTAP</sequence>
<evidence type="ECO:0000313" key="1">
    <source>
        <dbReference type="EMBL" id="KAI4866588.1"/>
    </source>
</evidence>
<accession>A0ACB9Z4P6</accession>
<gene>
    <name evidence="1" type="ORF">F4820DRAFT_416563</name>
</gene>
<proteinExistence type="predicted"/>
<dbReference type="Proteomes" id="UP001497700">
    <property type="component" value="Unassembled WGS sequence"/>
</dbReference>
<dbReference type="EMBL" id="MU393457">
    <property type="protein sequence ID" value="KAI4866588.1"/>
    <property type="molecule type" value="Genomic_DNA"/>
</dbReference>
<evidence type="ECO:0000313" key="2">
    <source>
        <dbReference type="Proteomes" id="UP001497700"/>
    </source>
</evidence>
<keyword evidence="2" id="KW-1185">Reference proteome</keyword>
<comment type="caution">
    <text evidence="1">The sequence shown here is derived from an EMBL/GenBank/DDBJ whole genome shotgun (WGS) entry which is preliminary data.</text>
</comment>